<gene>
    <name evidence="5" type="ORF">KA717_29850</name>
</gene>
<dbReference type="AlphaFoldDB" id="A0A977KWT9"/>
<dbReference type="GO" id="GO:0003847">
    <property type="term" value="F:1-alkyl-2-acetylglycerophosphocholine esterase activity"/>
    <property type="evidence" value="ECO:0007669"/>
    <property type="project" value="TreeGrafter"/>
</dbReference>
<dbReference type="InterPro" id="IPR029058">
    <property type="entry name" value="AB_hydrolase_fold"/>
</dbReference>
<keyword evidence="1 5" id="KW-0378">Hydrolase</keyword>
<dbReference type="PANTHER" id="PTHR10272">
    <property type="entry name" value="PLATELET-ACTIVATING FACTOR ACETYLHYDROLASE"/>
    <property type="match status" value="1"/>
</dbReference>
<proteinExistence type="predicted"/>
<dbReference type="InterPro" id="IPR010802">
    <property type="entry name" value="DUF1400"/>
</dbReference>
<keyword evidence="3" id="KW-0443">Lipid metabolism</keyword>
<organism evidence="5">
    <name type="scientific">Woronichinia naegeliana WA131</name>
    <dbReference type="NCBI Taxonomy" id="2824559"/>
    <lineage>
        <taxon>Bacteria</taxon>
        <taxon>Bacillati</taxon>
        <taxon>Cyanobacteriota</taxon>
        <taxon>Cyanophyceae</taxon>
        <taxon>Synechococcales</taxon>
        <taxon>Coelosphaeriaceae</taxon>
        <taxon>Woronichinia</taxon>
    </lineage>
</organism>
<evidence type="ECO:0000256" key="3">
    <source>
        <dbReference type="ARBA" id="ARBA00023098"/>
    </source>
</evidence>
<feature type="domain" description="DUF1400" evidence="4">
    <location>
        <begin position="27"/>
        <end position="153"/>
    </location>
</feature>
<accession>A0A977KWT9</accession>
<dbReference type="Pfam" id="PF07176">
    <property type="entry name" value="DUF1400"/>
    <property type="match status" value="1"/>
</dbReference>
<dbReference type="EMBL" id="CP073041">
    <property type="protein sequence ID" value="UXE59865.1"/>
    <property type="molecule type" value="Genomic_DNA"/>
</dbReference>
<dbReference type="Gene3D" id="3.40.50.1820">
    <property type="entry name" value="alpha/beta hydrolase"/>
    <property type="match status" value="1"/>
</dbReference>
<dbReference type="Proteomes" id="UP001065613">
    <property type="component" value="Chromosome"/>
</dbReference>
<protein>
    <submittedName>
        <fullName evidence="5">Alpha/beta hydrolase</fullName>
    </submittedName>
</protein>
<dbReference type="KEGG" id="wna:KA717_29850"/>
<evidence type="ECO:0000256" key="1">
    <source>
        <dbReference type="ARBA" id="ARBA00022801"/>
    </source>
</evidence>
<dbReference type="SUPFAM" id="SSF53474">
    <property type="entry name" value="alpha/beta-Hydrolases"/>
    <property type="match status" value="1"/>
</dbReference>
<reference evidence="5" key="1">
    <citation type="submission" date="2021-04" db="EMBL/GenBank/DDBJ databases">
        <title>Genome sequence of Woronichinia naegeliana from Washington state freshwater lake bloom.</title>
        <authorList>
            <person name="Dreher T.W."/>
        </authorList>
    </citation>
    <scope>NUCLEOTIDE SEQUENCE</scope>
    <source>
        <strain evidence="5">WA131</strain>
    </source>
</reference>
<evidence type="ECO:0000256" key="2">
    <source>
        <dbReference type="ARBA" id="ARBA00022963"/>
    </source>
</evidence>
<evidence type="ECO:0000259" key="4">
    <source>
        <dbReference type="Pfam" id="PF07176"/>
    </source>
</evidence>
<dbReference type="PANTHER" id="PTHR10272:SF13">
    <property type="entry name" value="POLY(ETHYLENE TEREPHTHALATE) HYDROLASE"/>
    <property type="match status" value="1"/>
</dbReference>
<sequence length="538" mass="59153">MINLSQKILLTLGFGLLALFPSFPISAAEKIKFSIFPLGDFALSVKSLETFAEDGKITPELAFYANHLTPEELTKFRNLLNKSFPLSSIEAFQFFNTSFGKEIIKQLSLAINSPADQSQPFLQGAIISAAVNPNGFKIIDVLKNYGSPILALDLETIRNTINEADNLYQIGNRVFEWLDRQASTETLPNNSINLSDLSQAGKNTWTSETLTIPRPNKDPITAFVYLPQKLAKLAPIVVIAPGLNSDFQALSYVAQHLASHGFATVGIDFPESDNQRMLDALQGLDTFPNPNAWMDQPKDVSLVLNTLEQKMESDPNWRSKLDLKNVGILGHSLGGYTATAIGGARVQWSDIVKKCATLDDPNQINLNPALLWQCQGIDGAPPMGDLQDPRIKAVIAINPVTNPAFGKQGVNQLSVPMMFIAGSSDIFAPPLPEQIAPFAALNKQDKYLLLVKNSTHLSFTQGTDKLPDFIVGPGQKLAYDYLKSIGLAFFNLYLNQQPEFQPYLTDAVIQKMGKEPLPLHLIKSLTQEQLDEAIKPTN</sequence>
<evidence type="ECO:0000313" key="5">
    <source>
        <dbReference type="EMBL" id="UXE59865.1"/>
    </source>
</evidence>
<keyword evidence="2" id="KW-0442">Lipid degradation</keyword>
<dbReference type="GO" id="GO:0016042">
    <property type="term" value="P:lipid catabolic process"/>
    <property type="evidence" value="ECO:0007669"/>
    <property type="project" value="UniProtKB-KW"/>
</dbReference>
<name>A0A977KWT9_9CYAN</name>